<keyword evidence="2" id="KW-1185">Reference proteome</keyword>
<reference evidence="1 2" key="1">
    <citation type="submission" date="2016-06" db="EMBL/GenBank/DDBJ databases">
        <authorList>
            <person name="Kjaerup R.B."/>
            <person name="Dalgaard T.S."/>
            <person name="Juul-Madsen H.R."/>
        </authorList>
    </citation>
    <scope>NUCLEOTIDE SEQUENCE [LARGE SCALE GENOMIC DNA]</scope>
    <source>
        <strain evidence="1">2</strain>
    </source>
</reference>
<accession>A0A1A8XY67</accession>
<dbReference type="SMART" id="SM00855">
    <property type="entry name" value="PGAM"/>
    <property type="match status" value="1"/>
</dbReference>
<dbReference type="InterPro" id="IPR029033">
    <property type="entry name" value="His_PPase_superfam"/>
</dbReference>
<protein>
    <submittedName>
        <fullName evidence="1">Phosphoglycerate mutase</fullName>
    </submittedName>
</protein>
<dbReference type="AlphaFoldDB" id="A0A1A8XY67"/>
<dbReference type="Pfam" id="PF00300">
    <property type="entry name" value="His_Phos_1"/>
    <property type="match status" value="1"/>
</dbReference>
<dbReference type="SUPFAM" id="SSF53254">
    <property type="entry name" value="Phosphoglycerate mutase-like"/>
    <property type="match status" value="1"/>
</dbReference>
<dbReference type="InterPro" id="IPR013078">
    <property type="entry name" value="His_Pase_superF_clade-1"/>
</dbReference>
<gene>
    <name evidence="1" type="ORF">PROAA_3320002</name>
</gene>
<evidence type="ECO:0000313" key="2">
    <source>
        <dbReference type="Proteomes" id="UP000199600"/>
    </source>
</evidence>
<dbReference type="CDD" id="cd07067">
    <property type="entry name" value="HP_PGM_like"/>
    <property type="match status" value="1"/>
</dbReference>
<dbReference type="EMBL" id="FLQY01000260">
    <property type="protein sequence ID" value="SBT09602.1"/>
    <property type="molecule type" value="Genomic_DNA"/>
</dbReference>
<organism evidence="1 2">
    <name type="scientific">Candidatus Propionivibrio aalborgensis</name>
    <dbReference type="NCBI Taxonomy" id="1860101"/>
    <lineage>
        <taxon>Bacteria</taxon>
        <taxon>Pseudomonadati</taxon>
        <taxon>Pseudomonadota</taxon>
        <taxon>Betaproteobacteria</taxon>
        <taxon>Rhodocyclales</taxon>
        <taxon>Rhodocyclaceae</taxon>
        <taxon>Propionivibrio</taxon>
    </lineage>
</organism>
<dbReference type="Gene3D" id="3.40.50.1240">
    <property type="entry name" value="Phosphoglycerate mutase-like"/>
    <property type="match status" value="1"/>
</dbReference>
<sequence length="174" mass="19505">MRVVVQVFLIRHPRPFLDLGICYGRLDIQAEDPQPVAARLKPLLPEGTTFFSSPLQRARLLAEALDPETRIDARLSEMDFGEWEGQPWDAIDRDALDAWAADTLHYTPPGGESVAGLQHRAIDFVTALRGSPIALVTHCGVIRALLGHWRQLPVDEWTSLQIDFGSMLEIEIDQ</sequence>
<name>A0A1A8XY67_9RHOO</name>
<dbReference type="Proteomes" id="UP000199600">
    <property type="component" value="Unassembled WGS sequence"/>
</dbReference>
<evidence type="ECO:0000313" key="1">
    <source>
        <dbReference type="EMBL" id="SBT09602.1"/>
    </source>
</evidence>
<proteinExistence type="predicted"/>